<comment type="caution">
    <text evidence="3">The sequence shown here is derived from an EMBL/GenBank/DDBJ whole genome shotgun (WGS) entry which is preliminary data.</text>
</comment>
<dbReference type="Proteomes" id="UP000605992">
    <property type="component" value="Unassembled WGS sequence"/>
</dbReference>
<keyword evidence="2" id="KW-1133">Transmembrane helix</keyword>
<evidence type="ECO:0000313" key="3">
    <source>
        <dbReference type="EMBL" id="GII59226.1"/>
    </source>
</evidence>
<reference evidence="3" key="1">
    <citation type="submission" date="2021-01" db="EMBL/GenBank/DDBJ databases">
        <title>Whole genome shotgun sequence of Planotetraspora thailandica NBRC 104271.</title>
        <authorList>
            <person name="Komaki H."/>
            <person name="Tamura T."/>
        </authorList>
    </citation>
    <scope>NUCLEOTIDE SEQUENCE</scope>
    <source>
        <strain evidence="3">NBRC 104271</strain>
    </source>
</reference>
<name>A0A8J3Y1V3_9ACTN</name>
<keyword evidence="2" id="KW-0472">Membrane</keyword>
<keyword evidence="2" id="KW-0812">Transmembrane</keyword>
<protein>
    <submittedName>
        <fullName evidence="3">Uncharacterized protein</fullName>
    </submittedName>
</protein>
<evidence type="ECO:0000256" key="1">
    <source>
        <dbReference type="SAM" id="MobiDB-lite"/>
    </source>
</evidence>
<dbReference type="AlphaFoldDB" id="A0A8J3Y1V3"/>
<proteinExistence type="predicted"/>
<feature type="region of interest" description="Disordered" evidence="1">
    <location>
        <begin position="58"/>
        <end position="79"/>
    </location>
</feature>
<evidence type="ECO:0000256" key="2">
    <source>
        <dbReference type="SAM" id="Phobius"/>
    </source>
</evidence>
<feature type="transmembrane region" description="Helical" evidence="2">
    <location>
        <begin position="29"/>
        <end position="47"/>
    </location>
</feature>
<gene>
    <name evidence="3" type="ORF">Pth03_76150</name>
</gene>
<keyword evidence="4" id="KW-1185">Reference proteome</keyword>
<sequence>MRLGKAAIVSIATPITAVAAWPEYPWVTIGIAAAAGVSLVVLLVVFASRGGTVTLSAGRGDGRKAASVRVPGRRPPRKG</sequence>
<accession>A0A8J3Y1V3</accession>
<organism evidence="3 4">
    <name type="scientific">Planotetraspora thailandica</name>
    <dbReference type="NCBI Taxonomy" id="487172"/>
    <lineage>
        <taxon>Bacteria</taxon>
        <taxon>Bacillati</taxon>
        <taxon>Actinomycetota</taxon>
        <taxon>Actinomycetes</taxon>
        <taxon>Streptosporangiales</taxon>
        <taxon>Streptosporangiaceae</taxon>
        <taxon>Planotetraspora</taxon>
    </lineage>
</organism>
<evidence type="ECO:0000313" key="4">
    <source>
        <dbReference type="Proteomes" id="UP000605992"/>
    </source>
</evidence>
<dbReference type="EMBL" id="BOOR01000080">
    <property type="protein sequence ID" value="GII59226.1"/>
    <property type="molecule type" value="Genomic_DNA"/>
</dbReference>